<dbReference type="Pfam" id="PF02517">
    <property type="entry name" value="Rce1-like"/>
    <property type="match status" value="1"/>
</dbReference>
<dbReference type="InterPro" id="IPR052710">
    <property type="entry name" value="CAAX_protease"/>
</dbReference>
<dbReference type="GO" id="GO:0006508">
    <property type="term" value="P:proteolysis"/>
    <property type="evidence" value="ECO:0007669"/>
    <property type="project" value="UniProtKB-KW"/>
</dbReference>
<keyword evidence="1" id="KW-0472">Membrane</keyword>
<dbReference type="PANTHER" id="PTHR36435">
    <property type="entry name" value="SLR1288 PROTEIN"/>
    <property type="match status" value="1"/>
</dbReference>
<dbReference type="GO" id="GO:0080120">
    <property type="term" value="P:CAAX-box protein maturation"/>
    <property type="evidence" value="ECO:0007669"/>
    <property type="project" value="UniProtKB-ARBA"/>
</dbReference>
<feature type="transmembrane region" description="Helical" evidence="1">
    <location>
        <begin position="42"/>
        <end position="64"/>
    </location>
</feature>
<feature type="transmembrane region" description="Helical" evidence="1">
    <location>
        <begin position="7"/>
        <end position="30"/>
    </location>
</feature>
<dbReference type="EMBL" id="AMCI01001141">
    <property type="protein sequence ID" value="EJX06490.1"/>
    <property type="molecule type" value="Genomic_DNA"/>
</dbReference>
<evidence type="ECO:0000256" key="1">
    <source>
        <dbReference type="SAM" id="Phobius"/>
    </source>
</evidence>
<feature type="transmembrane region" description="Helical" evidence="1">
    <location>
        <begin position="153"/>
        <end position="171"/>
    </location>
</feature>
<dbReference type="AlphaFoldDB" id="J9GZS9"/>
<accession>J9GZS9</accession>
<protein>
    <submittedName>
        <fullName evidence="3">CAAX amino terminal protease family protein</fullName>
    </submittedName>
</protein>
<dbReference type="PANTHER" id="PTHR36435:SF1">
    <property type="entry name" value="CAAX AMINO TERMINAL PROTEASE FAMILY PROTEIN"/>
    <property type="match status" value="1"/>
</dbReference>
<evidence type="ECO:0000259" key="2">
    <source>
        <dbReference type="Pfam" id="PF02517"/>
    </source>
</evidence>
<gene>
    <name evidence="3" type="ORF">EVA_05400</name>
</gene>
<sequence>MKTALKLVLLDLLFVQVVAPVLIVIPFAFYLWVTTGGVDEAVLMRLILIPAQLTGLLLMAVYLWMSGYISKQRDTWQLTSVPFLFYSGIAIFTIGFWISTLMEQLDWIPNLMEQSFDILQSGWGGIIAIALLGPIVEELLFRGAIFQALLKDYSPMKAIFLSSFLFAVFHLNPAQMIPAFLMGVLLTWACFKTRSLIPSIWMHI</sequence>
<keyword evidence="3" id="KW-0645">Protease</keyword>
<comment type="caution">
    <text evidence="3">The sequence shown here is derived from an EMBL/GenBank/DDBJ whole genome shotgun (WGS) entry which is preliminary data.</text>
</comment>
<keyword evidence="1" id="KW-0812">Transmembrane</keyword>
<evidence type="ECO:0000313" key="3">
    <source>
        <dbReference type="EMBL" id="EJX06490.1"/>
    </source>
</evidence>
<keyword evidence="3" id="KW-0378">Hydrolase</keyword>
<feature type="non-terminal residue" evidence="3">
    <location>
        <position position="204"/>
    </location>
</feature>
<keyword evidence="1" id="KW-1133">Transmembrane helix</keyword>
<dbReference type="InterPro" id="IPR003675">
    <property type="entry name" value="Rce1/LyrA-like_dom"/>
</dbReference>
<feature type="transmembrane region" description="Helical" evidence="1">
    <location>
        <begin position="118"/>
        <end position="141"/>
    </location>
</feature>
<name>J9GZS9_9ZZZZ</name>
<organism evidence="3">
    <name type="scientific">gut metagenome</name>
    <dbReference type="NCBI Taxonomy" id="749906"/>
    <lineage>
        <taxon>unclassified sequences</taxon>
        <taxon>metagenomes</taxon>
        <taxon>organismal metagenomes</taxon>
    </lineage>
</organism>
<dbReference type="GO" id="GO:0004175">
    <property type="term" value="F:endopeptidase activity"/>
    <property type="evidence" value="ECO:0007669"/>
    <property type="project" value="UniProtKB-ARBA"/>
</dbReference>
<feature type="transmembrane region" description="Helical" evidence="1">
    <location>
        <begin position="76"/>
        <end position="98"/>
    </location>
</feature>
<feature type="domain" description="CAAX prenyl protease 2/Lysostaphin resistance protein A-like" evidence="2">
    <location>
        <begin position="123"/>
        <end position="204"/>
    </location>
</feature>
<reference evidence="3" key="1">
    <citation type="journal article" date="2012" name="PLoS ONE">
        <title>Gene sets for utilization of primary and secondary nutrition supplies in the distal gut of endangered iberian lynx.</title>
        <authorList>
            <person name="Alcaide M."/>
            <person name="Messina E."/>
            <person name="Richter M."/>
            <person name="Bargiela R."/>
            <person name="Peplies J."/>
            <person name="Huws S.A."/>
            <person name="Newbold C.J."/>
            <person name="Golyshin P.N."/>
            <person name="Simon M.A."/>
            <person name="Lopez G."/>
            <person name="Yakimov M.M."/>
            <person name="Ferrer M."/>
        </authorList>
    </citation>
    <scope>NUCLEOTIDE SEQUENCE</scope>
</reference>
<proteinExistence type="predicted"/>